<dbReference type="FunFam" id="3.40.1370.10:FF:000001">
    <property type="entry name" value="50S ribosomal protein L4"/>
    <property type="match status" value="1"/>
</dbReference>
<dbReference type="NCBIfam" id="TIGR03953">
    <property type="entry name" value="rplD_bact"/>
    <property type="match status" value="1"/>
</dbReference>
<dbReference type="Pfam" id="PF00573">
    <property type="entry name" value="Ribosomal_L4"/>
    <property type="match status" value="1"/>
</dbReference>
<keyword evidence="10" id="KW-1185">Reference proteome</keyword>
<comment type="function">
    <text evidence="7">Forms part of the polypeptide exit tunnel.</text>
</comment>
<dbReference type="GO" id="GO:0005840">
    <property type="term" value="C:ribosome"/>
    <property type="evidence" value="ECO:0007669"/>
    <property type="project" value="UniProtKB-KW"/>
</dbReference>
<dbReference type="SUPFAM" id="SSF52166">
    <property type="entry name" value="Ribosomal protein L4"/>
    <property type="match status" value="1"/>
</dbReference>
<evidence type="ECO:0000256" key="5">
    <source>
        <dbReference type="ARBA" id="ARBA00023274"/>
    </source>
</evidence>
<evidence type="ECO:0000256" key="6">
    <source>
        <dbReference type="ARBA" id="ARBA00035244"/>
    </source>
</evidence>
<reference evidence="9 10" key="1">
    <citation type="submission" date="2016-02" db="EMBL/GenBank/DDBJ databases">
        <authorList>
            <person name="Wen L."/>
            <person name="He K."/>
            <person name="Yang H."/>
        </authorList>
    </citation>
    <scope>NUCLEOTIDE SEQUENCE [LARGE SCALE GENOMIC DNA]</scope>
    <source>
        <strain evidence="9 10">CV58</strain>
    </source>
</reference>
<sequence>MQLNVSGAEALEVSDITFAAQFNETLVHQAVVAYMAGGRQGSRKQKTRAEVSGGGKKPWRQKSTGRARAGSTRGPIWRGGGVTFAARPQNHEQKLNRKMYRAALRSILSELVRNERLVVVPEFVVEVPKTKALLGKLGALELSDVLIISESIDENLYLAARNLPHVDVRDVLGADPVSLIAFEKVLVTVAALKKFEELLG</sequence>
<dbReference type="OrthoDB" id="9803201at2"/>
<name>A0A139SX99_9GAMM</name>
<protein>
    <recommendedName>
        <fullName evidence="6 7">Large ribosomal subunit protein uL4</fullName>
    </recommendedName>
</protein>
<evidence type="ECO:0000313" key="9">
    <source>
        <dbReference type="EMBL" id="KXU39022.1"/>
    </source>
</evidence>
<dbReference type="GO" id="GO:1990904">
    <property type="term" value="C:ribonucleoprotein complex"/>
    <property type="evidence" value="ECO:0007669"/>
    <property type="project" value="UniProtKB-KW"/>
</dbReference>
<evidence type="ECO:0000256" key="2">
    <source>
        <dbReference type="ARBA" id="ARBA00022730"/>
    </source>
</evidence>
<dbReference type="GO" id="GO:0003735">
    <property type="term" value="F:structural constituent of ribosome"/>
    <property type="evidence" value="ECO:0007669"/>
    <property type="project" value="InterPro"/>
</dbReference>
<organism evidence="9 10">
    <name type="scientific">Ventosimonas gracilis</name>
    <dbReference type="NCBI Taxonomy" id="1680762"/>
    <lineage>
        <taxon>Bacteria</taxon>
        <taxon>Pseudomonadati</taxon>
        <taxon>Pseudomonadota</taxon>
        <taxon>Gammaproteobacteria</taxon>
        <taxon>Pseudomonadales</taxon>
        <taxon>Ventosimonadaceae</taxon>
        <taxon>Ventosimonas</taxon>
    </lineage>
</organism>
<dbReference type="InterPro" id="IPR013005">
    <property type="entry name" value="Ribosomal_uL4-like"/>
</dbReference>
<dbReference type="PANTHER" id="PTHR10746">
    <property type="entry name" value="50S RIBOSOMAL PROTEIN L4"/>
    <property type="match status" value="1"/>
</dbReference>
<keyword evidence="5 7" id="KW-0687">Ribonucleoprotein</keyword>
<comment type="subunit">
    <text evidence="7">Part of the 50S ribosomal subunit.</text>
</comment>
<dbReference type="PANTHER" id="PTHR10746:SF6">
    <property type="entry name" value="LARGE RIBOSOMAL SUBUNIT PROTEIN UL4M"/>
    <property type="match status" value="1"/>
</dbReference>
<feature type="region of interest" description="Disordered" evidence="8">
    <location>
        <begin position="38"/>
        <end position="73"/>
    </location>
</feature>
<comment type="caution">
    <text evidence="9">The sequence shown here is derived from an EMBL/GenBank/DDBJ whole genome shotgun (WGS) entry which is preliminary data.</text>
</comment>
<comment type="function">
    <text evidence="7">One of the primary rRNA binding proteins, this protein initially binds near the 5'-end of the 23S rRNA. It is important during the early stages of 50S assembly. It makes multiple contacts with different domains of the 23S rRNA in the assembled 50S subunit and ribosome.</text>
</comment>
<dbReference type="GO" id="GO:0019843">
    <property type="term" value="F:rRNA binding"/>
    <property type="evidence" value="ECO:0007669"/>
    <property type="project" value="UniProtKB-UniRule"/>
</dbReference>
<dbReference type="Proteomes" id="UP000072660">
    <property type="component" value="Unassembled WGS sequence"/>
</dbReference>
<evidence type="ECO:0000313" key="10">
    <source>
        <dbReference type="Proteomes" id="UP000072660"/>
    </source>
</evidence>
<evidence type="ECO:0000256" key="3">
    <source>
        <dbReference type="ARBA" id="ARBA00022884"/>
    </source>
</evidence>
<dbReference type="InterPro" id="IPR002136">
    <property type="entry name" value="Ribosomal_uL4"/>
</dbReference>
<keyword evidence="3 7" id="KW-0694">RNA-binding</keyword>
<keyword evidence="2 7" id="KW-0699">rRNA-binding</keyword>
<comment type="similarity">
    <text evidence="1 7">Belongs to the universal ribosomal protein uL4 family.</text>
</comment>
<dbReference type="HAMAP" id="MF_01328_B">
    <property type="entry name" value="Ribosomal_uL4_B"/>
    <property type="match status" value="1"/>
</dbReference>
<dbReference type="InterPro" id="IPR023574">
    <property type="entry name" value="Ribosomal_uL4_dom_sf"/>
</dbReference>
<evidence type="ECO:0000256" key="7">
    <source>
        <dbReference type="HAMAP-Rule" id="MF_01328"/>
    </source>
</evidence>
<keyword evidence="4 7" id="KW-0689">Ribosomal protein</keyword>
<dbReference type="EMBL" id="LSZO01000047">
    <property type="protein sequence ID" value="KXU39022.1"/>
    <property type="molecule type" value="Genomic_DNA"/>
</dbReference>
<accession>A0A139SX99</accession>
<dbReference type="GO" id="GO:0006412">
    <property type="term" value="P:translation"/>
    <property type="evidence" value="ECO:0007669"/>
    <property type="project" value="UniProtKB-UniRule"/>
</dbReference>
<dbReference type="AlphaFoldDB" id="A0A139SX99"/>
<evidence type="ECO:0000256" key="4">
    <source>
        <dbReference type="ARBA" id="ARBA00022980"/>
    </source>
</evidence>
<gene>
    <name evidence="7 9" type="primary">rplD</name>
    <name evidence="9" type="ORF">AXE65_10500</name>
</gene>
<dbReference type="Gene3D" id="3.40.1370.10">
    <property type="match status" value="1"/>
</dbReference>
<evidence type="ECO:0000256" key="1">
    <source>
        <dbReference type="ARBA" id="ARBA00010528"/>
    </source>
</evidence>
<evidence type="ECO:0000256" key="8">
    <source>
        <dbReference type="SAM" id="MobiDB-lite"/>
    </source>
</evidence>
<dbReference type="RefSeq" id="WP_068387590.1">
    <property type="nucleotide sequence ID" value="NZ_LSZO01000047.1"/>
</dbReference>
<proteinExistence type="inferred from homology"/>